<gene>
    <name evidence="2" type="ORF">L249_1797</name>
</gene>
<keyword evidence="1" id="KW-0812">Transmembrane</keyword>
<evidence type="ECO:0000313" key="3">
    <source>
        <dbReference type="Proteomes" id="UP000253664"/>
    </source>
</evidence>
<name>A0A367LRM7_9HYPO</name>
<keyword evidence="3" id="KW-1185">Reference proteome</keyword>
<organism evidence="2 3">
    <name type="scientific">Ophiocordyceps polyrhachis-furcata BCC 54312</name>
    <dbReference type="NCBI Taxonomy" id="1330021"/>
    <lineage>
        <taxon>Eukaryota</taxon>
        <taxon>Fungi</taxon>
        <taxon>Dikarya</taxon>
        <taxon>Ascomycota</taxon>
        <taxon>Pezizomycotina</taxon>
        <taxon>Sordariomycetes</taxon>
        <taxon>Hypocreomycetidae</taxon>
        <taxon>Hypocreales</taxon>
        <taxon>Ophiocordycipitaceae</taxon>
        <taxon>Ophiocordyceps</taxon>
    </lineage>
</organism>
<dbReference type="PANTHER" id="PTHR42083">
    <property type="entry name" value="MARVEL DOMAIN-CONTAINING PROTEIN"/>
    <property type="match status" value="1"/>
</dbReference>
<feature type="transmembrane region" description="Helical" evidence="1">
    <location>
        <begin position="39"/>
        <end position="59"/>
    </location>
</feature>
<dbReference type="Proteomes" id="UP000253664">
    <property type="component" value="Unassembled WGS sequence"/>
</dbReference>
<keyword evidence="1" id="KW-0472">Membrane</keyword>
<feature type="transmembrane region" description="Helical" evidence="1">
    <location>
        <begin position="114"/>
        <end position="139"/>
    </location>
</feature>
<dbReference type="PANTHER" id="PTHR42083:SF1">
    <property type="entry name" value="MARVEL DOMAIN-CONTAINING PROTEIN"/>
    <property type="match status" value="1"/>
</dbReference>
<feature type="transmembrane region" description="Helical" evidence="1">
    <location>
        <begin position="6"/>
        <end position="27"/>
    </location>
</feature>
<dbReference type="OrthoDB" id="5363290at2759"/>
<evidence type="ECO:0000256" key="1">
    <source>
        <dbReference type="SAM" id="Phobius"/>
    </source>
</evidence>
<dbReference type="AlphaFoldDB" id="A0A367LRM7"/>
<evidence type="ECO:0000313" key="2">
    <source>
        <dbReference type="EMBL" id="RCI17068.1"/>
    </source>
</evidence>
<keyword evidence="1" id="KW-1133">Transmembrane helix</keyword>
<dbReference type="EMBL" id="LKCN02000001">
    <property type="protein sequence ID" value="RCI17068.1"/>
    <property type="molecule type" value="Genomic_DNA"/>
</dbReference>
<reference evidence="2 3" key="1">
    <citation type="journal article" date="2015" name="BMC Genomics">
        <title>Insights from the genome of Ophiocordyceps polyrhachis-furcata to pathogenicity and host specificity in insect fungi.</title>
        <authorList>
            <person name="Wichadakul D."/>
            <person name="Kobmoo N."/>
            <person name="Ingsriswang S."/>
            <person name="Tangphatsornruang S."/>
            <person name="Chantasingh D."/>
            <person name="Luangsa-ard J.J."/>
            <person name="Eurwilaichitr L."/>
        </authorList>
    </citation>
    <scope>NUCLEOTIDE SEQUENCE [LARGE SCALE GENOMIC DNA]</scope>
    <source>
        <strain evidence="2 3">BCC 54312</strain>
    </source>
</reference>
<proteinExistence type="predicted"/>
<protein>
    <recommendedName>
        <fullName evidence="4">MARVEL domain-containing protein</fullName>
    </recommendedName>
</protein>
<feature type="transmembrane region" description="Helical" evidence="1">
    <location>
        <begin position="71"/>
        <end position="93"/>
    </location>
</feature>
<sequence length="153" mass="17058">MQAHTVLSTMLHVACFICSIIACGLYAKDLPAQHGPNSKWVYAVVVSVLSAVTCLLYAAPKVLRKLDLPAASWSLVLFILWIAVFGVFGSMYIKMGDDDKTNHGNSNDVRRMKAAVWIDLVNALLWLISAVSLFAYWLIYGDRRTRFTGRAYV</sequence>
<evidence type="ECO:0008006" key="4">
    <source>
        <dbReference type="Google" id="ProtNLM"/>
    </source>
</evidence>
<comment type="caution">
    <text evidence="2">The sequence shown here is derived from an EMBL/GenBank/DDBJ whole genome shotgun (WGS) entry which is preliminary data.</text>
</comment>
<accession>A0A367LRM7</accession>